<keyword evidence="2" id="KW-0808">Transferase</keyword>
<comment type="caution">
    <text evidence="2">The sequence shown here is derived from an EMBL/GenBank/DDBJ whole genome shotgun (WGS) entry which is preliminary data.</text>
</comment>
<evidence type="ECO:0000313" key="2">
    <source>
        <dbReference type="EMBL" id="HIU37276.1"/>
    </source>
</evidence>
<reference evidence="2" key="2">
    <citation type="journal article" date="2021" name="PeerJ">
        <title>Extensive microbial diversity within the chicken gut microbiome revealed by metagenomics and culture.</title>
        <authorList>
            <person name="Gilroy R."/>
            <person name="Ravi A."/>
            <person name="Getino M."/>
            <person name="Pursley I."/>
            <person name="Horton D.L."/>
            <person name="Alikhan N.F."/>
            <person name="Baker D."/>
            <person name="Gharbi K."/>
            <person name="Hall N."/>
            <person name="Watson M."/>
            <person name="Adriaenssens E.M."/>
            <person name="Foster-Nyarko E."/>
            <person name="Jarju S."/>
            <person name="Secka A."/>
            <person name="Antonio M."/>
            <person name="Oren A."/>
            <person name="Chaudhuri R.R."/>
            <person name="La Ragione R."/>
            <person name="Hildebrand F."/>
            <person name="Pallen M.J."/>
        </authorList>
    </citation>
    <scope>NUCLEOTIDE SEQUENCE</scope>
    <source>
        <strain evidence="2">7463</strain>
    </source>
</reference>
<organism evidence="2 3">
    <name type="scientific">Candidatus Aphodousia faecigallinarum</name>
    <dbReference type="NCBI Taxonomy" id="2840677"/>
    <lineage>
        <taxon>Bacteria</taxon>
        <taxon>Pseudomonadati</taxon>
        <taxon>Pseudomonadota</taxon>
        <taxon>Betaproteobacteria</taxon>
        <taxon>Burkholderiales</taxon>
        <taxon>Sutterellaceae</taxon>
        <taxon>Sutterellaceae incertae sedis</taxon>
        <taxon>Candidatus Aphodousia</taxon>
    </lineage>
</organism>
<reference evidence="2" key="1">
    <citation type="submission" date="2020-10" db="EMBL/GenBank/DDBJ databases">
        <authorList>
            <person name="Gilroy R."/>
        </authorList>
    </citation>
    <scope>NUCLEOTIDE SEQUENCE</scope>
    <source>
        <strain evidence="2">7463</strain>
    </source>
</reference>
<name>A0A9D1IIC3_9BURK</name>
<protein>
    <submittedName>
        <fullName evidence="2">ATP-dependent sacrificial sulfur transferase LarE</fullName>
    </submittedName>
</protein>
<gene>
    <name evidence="2" type="primary">larE</name>
    <name evidence="2" type="ORF">IAC56_03260</name>
</gene>
<dbReference type="EMBL" id="DVMY01000056">
    <property type="protein sequence ID" value="HIU37276.1"/>
    <property type="molecule type" value="Genomic_DNA"/>
</dbReference>
<evidence type="ECO:0000313" key="3">
    <source>
        <dbReference type="Proteomes" id="UP000824083"/>
    </source>
</evidence>
<dbReference type="InterPro" id="IPR005232">
    <property type="entry name" value="LarE"/>
</dbReference>
<dbReference type="PANTHER" id="PTHR43169">
    <property type="entry name" value="EXSB FAMILY PROTEIN"/>
    <property type="match status" value="1"/>
</dbReference>
<proteinExistence type="predicted"/>
<dbReference type="NCBIfam" id="TIGR00268">
    <property type="entry name" value="ATP-dependent sacrificial sulfur transferase LarE"/>
    <property type="match status" value="1"/>
</dbReference>
<dbReference type="InterPro" id="IPR052188">
    <property type="entry name" value="Ni-pincer_cofactor_biosynth"/>
</dbReference>
<dbReference type="Proteomes" id="UP000824083">
    <property type="component" value="Unassembled WGS sequence"/>
</dbReference>
<feature type="active site" description="Nucleophile and sulfur donor" evidence="1">
    <location>
        <position position="176"/>
    </location>
</feature>
<dbReference type="Gene3D" id="3.40.50.620">
    <property type="entry name" value="HUPs"/>
    <property type="match status" value="1"/>
</dbReference>
<dbReference type="GO" id="GO:0016783">
    <property type="term" value="F:sulfurtransferase activity"/>
    <property type="evidence" value="ECO:0007669"/>
    <property type="project" value="InterPro"/>
</dbReference>
<sequence length="263" mass="29305">MPNLEEIRQYFAHIVNAPTMVAFSGGADSVLVLKLALDAAGNRFPIYALYADAPWMPRKALMQAQQIASDFGIDLHVVSLGSPKSIGIENNPKNRCYLCKKAIFDSFQSFGRKHGCGILLEGTQLDDLTQYRPGLQAIAESGALSPLKELRLHKADVRELLQYFKLSAAKKPSGSCLATRIAYDHDLSEELFSRIDCAENWLQSFGVTRFRVRSHGEIARIEVNSEDFGKIIAFRAELTKKLKALGWKYVTLDLEGFRSGSMD</sequence>
<dbReference type="AlphaFoldDB" id="A0A9D1IIC3"/>
<dbReference type="PIRSF" id="PIRSF006661">
    <property type="entry name" value="PP-lp_UCP006661"/>
    <property type="match status" value="1"/>
</dbReference>
<dbReference type="SUPFAM" id="SSF52402">
    <property type="entry name" value="Adenine nucleotide alpha hydrolases-like"/>
    <property type="match status" value="1"/>
</dbReference>
<dbReference type="PANTHER" id="PTHR43169:SF2">
    <property type="entry name" value="NAD_GMP SYNTHASE DOMAIN-CONTAINING PROTEIN"/>
    <property type="match status" value="1"/>
</dbReference>
<evidence type="ECO:0000256" key="1">
    <source>
        <dbReference type="PIRSR" id="PIRSR006661-1"/>
    </source>
</evidence>
<accession>A0A9D1IIC3</accession>
<dbReference type="InterPro" id="IPR014729">
    <property type="entry name" value="Rossmann-like_a/b/a_fold"/>
</dbReference>